<dbReference type="EMBL" id="CAADFJ010000461">
    <property type="protein sequence ID" value="VFK07858.1"/>
    <property type="molecule type" value="Genomic_DNA"/>
</dbReference>
<evidence type="ECO:0000313" key="6">
    <source>
        <dbReference type="EMBL" id="VFK07858.1"/>
    </source>
</evidence>
<dbReference type="Pfam" id="PF13537">
    <property type="entry name" value="GATase_7"/>
    <property type="match status" value="1"/>
</dbReference>
<accession>A0A450VJ34</accession>
<dbReference type="GO" id="GO:0004066">
    <property type="term" value="F:asparagine synthase (glutamine-hydrolyzing) activity"/>
    <property type="evidence" value="ECO:0007669"/>
    <property type="project" value="TreeGrafter"/>
</dbReference>
<dbReference type="InterPro" id="IPR017932">
    <property type="entry name" value="GATase_2_dom"/>
</dbReference>
<evidence type="ECO:0000256" key="2">
    <source>
        <dbReference type="ARBA" id="ARBA00022840"/>
    </source>
</evidence>
<protein>
    <submittedName>
        <fullName evidence="5">Glutamine amidotransferase domain-containing protein</fullName>
    </submittedName>
</protein>
<dbReference type="EMBL" id="CAADFI010000471">
    <property type="protein sequence ID" value="VFK04656.1"/>
    <property type="molecule type" value="Genomic_DNA"/>
</dbReference>
<dbReference type="PROSITE" id="PS51278">
    <property type="entry name" value="GATASE_TYPE_2"/>
    <property type="match status" value="1"/>
</dbReference>
<dbReference type="InterPro" id="IPR029055">
    <property type="entry name" value="Ntn_hydrolases_N"/>
</dbReference>
<evidence type="ECO:0000313" key="4">
    <source>
        <dbReference type="EMBL" id="VFK04656.1"/>
    </source>
</evidence>
<dbReference type="GO" id="GO:0005829">
    <property type="term" value="C:cytosol"/>
    <property type="evidence" value="ECO:0007669"/>
    <property type="project" value="TreeGrafter"/>
</dbReference>
<keyword evidence="2" id="KW-0067">ATP-binding</keyword>
<keyword evidence="1" id="KW-0547">Nucleotide-binding</keyword>
<dbReference type="AlphaFoldDB" id="A0A450VJ34"/>
<dbReference type="Gene3D" id="3.60.20.10">
    <property type="entry name" value="Glutamine Phosphoribosylpyrophosphate, subunit 1, domain 1"/>
    <property type="match status" value="1"/>
</dbReference>
<dbReference type="PANTHER" id="PTHR11772:SF2">
    <property type="entry name" value="ASPARAGINE SYNTHETASE [GLUTAMINE-HYDROLYZING]"/>
    <property type="match status" value="1"/>
</dbReference>
<dbReference type="GO" id="GO:0016740">
    <property type="term" value="F:transferase activity"/>
    <property type="evidence" value="ECO:0007669"/>
    <property type="project" value="UniProtKB-KW"/>
</dbReference>
<gene>
    <name evidence="5" type="ORF">BECKH772A_GA0070896_104641</name>
    <name evidence="4" type="ORF">BECKH772B_GA0070898_104711</name>
    <name evidence="6" type="ORF">BECKH772C_GA0070978_104611</name>
</gene>
<keyword evidence="5" id="KW-0808">Transferase</keyword>
<dbReference type="GO" id="GO:0006529">
    <property type="term" value="P:asparagine biosynthetic process"/>
    <property type="evidence" value="ECO:0007669"/>
    <property type="project" value="TreeGrafter"/>
</dbReference>
<evidence type="ECO:0000256" key="1">
    <source>
        <dbReference type="ARBA" id="ARBA00022741"/>
    </source>
</evidence>
<evidence type="ECO:0000313" key="5">
    <source>
        <dbReference type="EMBL" id="VFK04813.1"/>
    </source>
</evidence>
<evidence type="ECO:0000259" key="3">
    <source>
        <dbReference type="PROSITE" id="PS51278"/>
    </source>
</evidence>
<dbReference type="GO" id="GO:0005524">
    <property type="term" value="F:ATP binding"/>
    <property type="evidence" value="ECO:0007669"/>
    <property type="project" value="UniProtKB-KW"/>
</dbReference>
<keyword evidence="5" id="KW-0315">Glutamine amidotransferase</keyword>
<organism evidence="5">
    <name type="scientific">Candidatus Kentrum eta</name>
    <dbReference type="NCBI Taxonomy" id="2126337"/>
    <lineage>
        <taxon>Bacteria</taxon>
        <taxon>Pseudomonadati</taxon>
        <taxon>Pseudomonadota</taxon>
        <taxon>Gammaproteobacteria</taxon>
        <taxon>Candidatus Kentrum</taxon>
    </lineage>
</organism>
<sequence length="197" mass="21194">MCGIAGVFGYRENEGREAVLRLLERMRHRGEPDLQNEVAAGPGWAIGTNRLAITTESSSAQPIVSSEKKELLVFNGEIYTGIPGGGCDYAYGELKQYGGDGPILLDALSTYGSEVLDKLEAMFGFVLVMVDKNKVLLGRDRLGVKPLYYACASQRVIVASEIKALAPENDVLEIFSVPPGNTIEVSLPEGSAPRATE</sequence>
<dbReference type="PANTHER" id="PTHR11772">
    <property type="entry name" value="ASPARAGINE SYNTHETASE"/>
    <property type="match status" value="1"/>
</dbReference>
<proteinExistence type="predicted"/>
<name>A0A450VJ34_9GAMM</name>
<dbReference type="InterPro" id="IPR050795">
    <property type="entry name" value="Asn_Synthetase"/>
</dbReference>
<dbReference type="EMBL" id="CAADFG010000464">
    <property type="protein sequence ID" value="VFK04813.1"/>
    <property type="molecule type" value="Genomic_DNA"/>
</dbReference>
<reference evidence="5" key="1">
    <citation type="submission" date="2019-02" db="EMBL/GenBank/DDBJ databases">
        <authorList>
            <person name="Gruber-Vodicka R. H."/>
            <person name="Seah K. B. B."/>
        </authorList>
    </citation>
    <scope>NUCLEOTIDE SEQUENCE</scope>
    <source>
        <strain evidence="6">BECK_SA2B12</strain>
        <strain evidence="5">BECK_SA2B15</strain>
        <strain evidence="4">BECK_SA2B20</strain>
    </source>
</reference>
<dbReference type="SUPFAM" id="SSF56235">
    <property type="entry name" value="N-terminal nucleophile aminohydrolases (Ntn hydrolases)"/>
    <property type="match status" value="1"/>
</dbReference>
<feature type="domain" description="Glutamine amidotransferase type-2" evidence="3">
    <location>
        <begin position="2"/>
        <end position="188"/>
    </location>
</feature>